<gene>
    <name evidence="8" type="primary">TBLA0C05350</name>
    <name evidence="8" type="ORF">TBLA_0C05350</name>
</gene>
<keyword evidence="4" id="KW-0539">Nucleus</keyword>
<protein>
    <submittedName>
        <fullName evidence="8">Uncharacterized protein</fullName>
    </submittedName>
</protein>
<dbReference type="GO" id="GO:0003682">
    <property type="term" value="F:chromatin binding"/>
    <property type="evidence" value="ECO:0007669"/>
    <property type="project" value="EnsemblFungi"/>
</dbReference>
<dbReference type="PANTHER" id="PTHR19932">
    <property type="entry name" value="WD REPEAT AND HMG-BOX DNA BINDING PROTEIN"/>
    <property type="match status" value="1"/>
</dbReference>
<evidence type="ECO:0000313" key="9">
    <source>
        <dbReference type="Proteomes" id="UP000002866"/>
    </source>
</evidence>
<dbReference type="STRING" id="1071380.I2H1T0"/>
<evidence type="ECO:0000256" key="5">
    <source>
        <dbReference type="SAM" id="MobiDB-lite"/>
    </source>
</evidence>
<dbReference type="EMBL" id="HE806318">
    <property type="protein sequence ID" value="CCH60332.1"/>
    <property type="molecule type" value="Genomic_DNA"/>
</dbReference>
<organism evidence="8 9">
    <name type="scientific">Henningerozyma blattae (strain ATCC 34711 / CBS 6284 / DSM 70876 / NBRC 10599 / NRRL Y-10934 / UCD 77-7)</name>
    <name type="common">Yeast</name>
    <name type="synonym">Tetrapisispora blattae</name>
    <dbReference type="NCBI Taxonomy" id="1071380"/>
    <lineage>
        <taxon>Eukaryota</taxon>
        <taxon>Fungi</taxon>
        <taxon>Dikarya</taxon>
        <taxon>Ascomycota</taxon>
        <taxon>Saccharomycotina</taxon>
        <taxon>Saccharomycetes</taxon>
        <taxon>Saccharomycetales</taxon>
        <taxon>Saccharomycetaceae</taxon>
        <taxon>Henningerozyma</taxon>
    </lineage>
</organism>
<dbReference type="PANTHER" id="PTHR19932:SF10">
    <property type="entry name" value="WD REPEAT AND HMG-BOX DNA-BINDING PROTEIN 1"/>
    <property type="match status" value="1"/>
</dbReference>
<feature type="region of interest" description="Disordered" evidence="5">
    <location>
        <begin position="801"/>
        <end position="827"/>
    </location>
</feature>
<dbReference type="eggNOG" id="KOG1274">
    <property type="taxonomic scope" value="Eukaryota"/>
</dbReference>
<dbReference type="InterPro" id="IPR015943">
    <property type="entry name" value="WD40/YVTN_repeat-like_dom_sf"/>
</dbReference>
<dbReference type="HOGENOM" id="CLU_004219_2_0_1"/>
<dbReference type="GO" id="GO:0006270">
    <property type="term" value="P:DNA replication initiation"/>
    <property type="evidence" value="ECO:0007669"/>
    <property type="project" value="EnsemblFungi"/>
</dbReference>
<dbReference type="Proteomes" id="UP000002866">
    <property type="component" value="Chromosome 3"/>
</dbReference>
<reference evidence="8 9" key="1">
    <citation type="journal article" date="2011" name="Proc. Natl. Acad. Sci. U.S.A.">
        <title>Evolutionary erosion of yeast sex chromosomes by mating-type switching accidents.</title>
        <authorList>
            <person name="Gordon J.L."/>
            <person name="Armisen D."/>
            <person name="Proux-Wera E."/>
            <person name="Oheigeartaigh S.S."/>
            <person name="Byrne K.P."/>
            <person name="Wolfe K.H."/>
        </authorList>
    </citation>
    <scope>NUCLEOTIDE SEQUENCE [LARGE SCALE GENOMIC DNA]</scope>
    <source>
        <strain evidence="9">ATCC 34711 / CBS 6284 / DSM 70876 / NBRC 10599 / NRRL Y-10934 / UCD 77-7</strain>
    </source>
</reference>
<dbReference type="InterPro" id="IPR036322">
    <property type="entry name" value="WD40_repeat_dom_sf"/>
</dbReference>
<evidence type="ECO:0000256" key="3">
    <source>
        <dbReference type="ARBA" id="ARBA00022737"/>
    </source>
</evidence>
<dbReference type="KEGG" id="tbl:TBLA_0C05350"/>
<dbReference type="InterPro" id="IPR022100">
    <property type="entry name" value="WDHD1/CFT4_beta-prop_2nd"/>
</dbReference>
<dbReference type="GO" id="GO:0000278">
    <property type="term" value="P:mitotic cell cycle"/>
    <property type="evidence" value="ECO:0007669"/>
    <property type="project" value="TreeGrafter"/>
</dbReference>
<evidence type="ECO:0000256" key="2">
    <source>
        <dbReference type="ARBA" id="ARBA00022574"/>
    </source>
</evidence>
<dbReference type="RefSeq" id="XP_004179851.1">
    <property type="nucleotide sequence ID" value="XM_004179803.1"/>
</dbReference>
<dbReference type="Pfam" id="PF20946">
    <property type="entry name" value="Ctf4_C"/>
    <property type="match status" value="1"/>
</dbReference>
<name>I2H1T0_HENB6</name>
<dbReference type="GO" id="GO:0034085">
    <property type="term" value="P:establishment of sister chromatid cohesion"/>
    <property type="evidence" value="ECO:0007669"/>
    <property type="project" value="EnsemblFungi"/>
</dbReference>
<dbReference type="Pfam" id="PF12341">
    <property type="entry name" value="Mcl1_mid"/>
    <property type="match status" value="1"/>
</dbReference>
<dbReference type="GeneID" id="14495312"/>
<dbReference type="GO" id="GO:0007064">
    <property type="term" value="P:mitotic sister chromatid cohesion"/>
    <property type="evidence" value="ECO:0007669"/>
    <property type="project" value="EnsemblFungi"/>
</dbReference>
<dbReference type="InParanoid" id="I2H1T0"/>
<sequence length="938" mass="106542">MSTASVTPIVKTVYEKGKTTIALTKDNKLCATNKSGLTKVINLNDPEEEPETFETSPEYTSITCDYNSDLIMTTFGGDLLKYNVEDGNMKLLARKGLPLRDSVVVHSGKSILVGGDELELGLISIDGITDNNNKISIPEQINQLSYSSKTNILAVSYINGLVEFYSLSSLVPNKVHSLDGYISKNSYNDEFRDKILTKMSDDLDDSDLDDNLENTDTPIQDDSIPRKLLAIKDHEFMNENRLCTRTAWHPNGLLFALPCDDASIKLFNIKNYTLDKTLSSNNKTNNKIIDLKFDPLHGNFIASIDINNNLTLWNHVNSTIHYSTKLKYNITNFVWKLENDSKSLTLILGTWNGSIVELKEIAISTQLEDSSNELIGKSKDKNLFVNSDDEADDDYSQNRLVDDEAKYEDNDDTENLFTQDNGKRKHTYNDELDFIDDDDGAGYIDHAHREYDHSYEKRSSKRRNLERPNAYHLPYFKYKPISQGSTPFGTNDRRYLTMNGVGYVTTVRNAEQNSVTVSFFDLGRFNEYHFEDLFGFDTCFLNENSVLFGQSKTGQIHFRPHNSLHSNWTKFIPLQKGEIITCLASTSKRVYIGTSLGYLRTFNQYGLSINVEKLSPIVSIAVQDYRIFTVHYSNTGGISYSLSEQTPKSIKYFQREYTLPLTLPKNKSLYNSGQDEEFEDDSEFLNFNPFGIKGLFFSMYGDPCIFGADDVLLVLANWRSSLTSRWIPVLDTNMELWKLSGGKKHTDVHVWPLSLANDTLNCILVKGKKVWPEFPLPLPSEMELRIPILVKSQILEENNPRLKRADNIEDNDSDENNDANQEEEKELQIPVNLAAEEEFLRSKILSGLLTDTLENDGELYGNESQILSSLNASYDKALLRLFATACSERHGEKALSIVQELKQDRALAAAVKICERADMMSLMKRINDIREARFQQTT</sequence>
<dbReference type="GO" id="GO:0042802">
    <property type="term" value="F:identical protein binding"/>
    <property type="evidence" value="ECO:0007669"/>
    <property type="project" value="EnsemblFungi"/>
</dbReference>
<evidence type="ECO:0000259" key="7">
    <source>
        <dbReference type="Pfam" id="PF20946"/>
    </source>
</evidence>
<evidence type="ECO:0000256" key="1">
    <source>
        <dbReference type="ARBA" id="ARBA00004123"/>
    </source>
</evidence>
<feature type="domain" description="WDHD1/CFT4 helical bundle" evidence="7">
    <location>
        <begin position="834"/>
        <end position="936"/>
    </location>
</feature>
<dbReference type="SUPFAM" id="SSF50978">
    <property type="entry name" value="WD40 repeat-like"/>
    <property type="match status" value="1"/>
</dbReference>
<evidence type="ECO:0000256" key="4">
    <source>
        <dbReference type="ARBA" id="ARBA00023242"/>
    </source>
</evidence>
<dbReference type="GO" id="GO:0000727">
    <property type="term" value="P:double-strand break repair via break-induced replication"/>
    <property type="evidence" value="ECO:0007669"/>
    <property type="project" value="EnsemblFungi"/>
</dbReference>
<dbReference type="Gene3D" id="2.130.10.10">
    <property type="entry name" value="YVTN repeat-like/Quinoprotein amine dehydrogenase"/>
    <property type="match status" value="1"/>
</dbReference>
<dbReference type="OrthoDB" id="427368at2759"/>
<dbReference type="OMA" id="RYAHTNG"/>
<feature type="compositionally biased region" description="Acidic residues" evidence="5">
    <location>
        <begin position="808"/>
        <end position="825"/>
    </location>
</feature>
<dbReference type="FunCoup" id="I2H1T0">
    <property type="interactions" value="397"/>
</dbReference>
<feature type="domain" description="WDHD1/CFT4 second beta-propeller" evidence="6">
    <location>
        <begin position="479"/>
        <end position="788"/>
    </location>
</feature>
<keyword evidence="9" id="KW-1185">Reference proteome</keyword>
<evidence type="ECO:0000259" key="6">
    <source>
        <dbReference type="Pfam" id="PF12341"/>
    </source>
</evidence>
<accession>I2H1T0</accession>
<dbReference type="GO" id="GO:0043596">
    <property type="term" value="C:nuclear replication fork"/>
    <property type="evidence" value="ECO:0007669"/>
    <property type="project" value="EnsemblFungi"/>
</dbReference>
<keyword evidence="2" id="KW-0853">WD repeat</keyword>
<comment type="subcellular location">
    <subcellularLocation>
        <location evidence="1">Nucleus</location>
    </subcellularLocation>
</comment>
<proteinExistence type="predicted"/>
<dbReference type="InterPro" id="IPR048591">
    <property type="entry name" value="WDHD1/CFT4_hel"/>
</dbReference>
<evidence type="ECO:0000313" key="8">
    <source>
        <dbReference type="EMBL" id="CCH60332.1"/>
    </source>
</evidence>
<dbReference type="AlphaFoldDB" id="I2H1T0"/>
<keyword evidence="3" id="KW-0677">Repeat</keyword>